<proteinExistence type="inferred from homology"/>
<keyword evidence="6" id="KW-0378">Hydrolase</keyword>
<keyword evidence="4" id="KW-0540">Nuclease</keyword>
<sequence>MPQESSKQKFLADARDALAVCDAYGKDLAALSSDLGAPMDSTYDEDKDFEVAGILLRAAIAKVEPRRYIVGRTKIQRSQDFVNNYFMDQPDHEFRMSQNSLLQLAVALERFGSYGNGASLGRIARTYGIGEGTVHTYTKRVITAVRALRGKYIAWPDADRRRQTSAVMSREGFNGCVGFVDGTTIPLFQRPGIDGEVYWDRKSRYSLNTQVVCDCDKKIIFAYTGCPGSMADASVFRRMDISKEPANFFSNGEYLIGDSAYGLSNHMITPFKSPATNLPENQVFNKFLAKSRVRNEHTIGILKGRWASLNELRIAINKREDAEHAVGWIMTCCLLHNMLADLG</sequence>
<evidence type="ECO:0000313" key="9">
    <source>
        <dbReference type="EMBL" id="KAF5195667.1"/>
    </source>
</evidence>
<dbReference type="Pfam" id="PF13359">
    <property type="entry name" value="DDE_Tnp_4"/>
    <property type="match status" value="1"/>
</dbReference>
<organism evidence="9 10">
    <name type="scientific">Thalictrum thalictroides</name>
    <name type="common">Rue-anemone</name>
    <name type="synonym">Anemone thalictroides</name>
    <dbReference type="NCBI Taxonomy" id="46969"/>
    <lineage>
        <taxon>Eukaryota</taxon>
        <taxon>Viridiplantae</taxon>
        <taxon>Streptophyta</taxon>
        <taxon>Embryophyta</taxon>
        <taxon>Tracheophyta</taxon>
        <taxon>Spermatophyta</taxon>
        <taxon>Magnoliopsida</taxon>
        <taxon>Ranunculales</taxon>
        <taxon>Ranunculaceae</taxon>
        <taxon>Thalictroideae</taxon>
        <taxon>Thalictrum</taxon>
    </lineage>
</organism>
<comment type="caution">
    <text evidence="9">The sequence shown here is derived from an EMBL/GenBank/DDBJ whole genome shotgun (WGS) entry which is preliminary data.</text>
</comment>
<comment type="subcellular location">
    <subcellularLocation>
        <location evidence="2">Nucleus</location>
    </subcellularLocation>
</comment>
<feature type="domain" description="DDE Tnp4" evidence="8">
    <location>
        <begin position="180"/>
        <end position="337"/>
    </location>
</feature>
<dbReference type="EMBL" id="JABWDY010017013">
    <property type="protein sequence ID" value="KAF5195667.1"/>
    <property type="molecule type" value="Genomic_DNA"/>
</dbReference>
<evidence type="ECO:0000256" key="7">
    <source>
        <dbReference type="ARBA" id="ARBA00023242"/>
    </source>
</evidence>
<keyword evidence="10" id="KW-1185">Reference proteome</keyword>
<evidence type="ECO:0000256" key="2">
    <source>
        <dbReference type="ARBA" id="ARBA00004123"/>
    </source>
</evidence>
<dbReference type="PANTHER" id="PTHR22930">
    <property type="match status" value="1"/>
</dbReference>
<dbReference type="GO" id="GO:0004518">
    <property type="term" value="F:nuclease activity"/>
    <property type="evidence" value="ECO:0007669"/>
    <property type="project" value="UniProtKB-KW"/>
</dbReference>
<keyword evidence="5" id="KW-0479">Metal-binding</keyword>
<dbReference type="Proteomes" id="UP000554482">
    <property type="component" value="Unassembled WGS sequence"/>
</dbReference>
<comment type="similarity">
    <text evidence="3">Belongs to the HARBI1 family.</text>
</comment>
<comment type="cofactor">
    <cofactor evidence="1">
        <name>a divalent metal cation</name>
        <dbReference type="ChEBI" id="CHEBI:60240"/>
    </cofactor>
</comment>
<dbReference type="GO" id="GO:0005634">
    <property type="term" value="C:nucleus"/>
    <property type="evidence" value="ECO:0007669"/>
    <property type="project" value="UniProtKB-SubCell"/>
</dbReference>
<evidence type="ECO:0000259" key="8">
    <source>
        <dbReference type="Pfam" id="PF13359"/>
    </source>
</evidence>
<dbReference type="PANTHER" id="PTHR22930:SF85">
    <property type="entry name" value="GH03217P-RELATED"/>
    <property type="match status" value="1"/>
</dbReference>
<reference evidence="9 10" key="1">
    <citation type="submission" date="2020-06" db="EMBL/GenBank/DDBJ databases">
        <title>Transcriptomic and genomic resources for Thalictrum thalictroides and T. hernandezii: Facilitating candidate gene discovery in an emerging model plant lineage.</title>
        <authorList>
            <person name="Arias T."/>
            <person name="Riano-Pachon D.M."/>
            <person name="Di Stilio V.S."/>
        </authorList>
    </citation>
    <scope>NUCLEOTIDE SEQUENCE [LARGE SCALE GENOMIC DNA]</scope>
    <source>
        <strain evidence="10">cv. WT478/WT964</strain>
        <tissue evidence="9">Leaves</tissue>
    </source>
</reference>
<evidence type="ECO:0000256" key="5">
    <source>
        <dbReference type="ARBA" id="ARBA00022723"/>
    </source>
</evidence>
<evidence type="ECO:0000256" key="6">
    <source>
        <dbReference type="ARBA" id="ARBA00022801"/>
    </source>
</evidence>
<evidence type="ECO:0000256" key="3">
    <source>
        <dbReference type="ARBA" id="ARBA00006958"/>
    </source>
</evidence>
<dbReference type="GO" id="GO:0016787">
    <property type="term" value="F:hydrolase activity"/>
    <property type="evidence" value="ECO:0007669"/>
    <property type="project" value="UniProtKB-KW"/>
</dbReference>
<dbReference type="OrthoDB" id="2502344at2759"/>
<gene>
    <name evidence="9" type="ORF">FRX31_014745</name>
</gene>
<dbReference type="InterPro" id="IPR045249">
    <property type="entry name" value="HARBI1-like"/>
</dbReference>
<evidence type="ECO:0000256" key="4">
    <source>
        <dbReference type="ARBA" id="ARBA00022722"/>
    </source>
</evidence>
<protein>
    <recommendedName>
        <fullName evidence="8">DDE Tnp4 domain-containing protein</fullName>
    </recommendedName>
</protein>
<evidence type="ECO:0000313" key="10">
    <source>
        <dbReference type="Proteomes" id="UP000554482"/>
    </source>
</evidence>
<evidence type="ECO:0000256" key="1">
    <source>
        <dbReference type="ARBA" id="ARBA00001968"/>
    </source>
</evidence>
<dbReference type="AlphaFoldDB" id="A0A7J6WFJ3"/>
<dbReference type="GO" id="GO:0046872">
    <property type="term" value="F:metal ion binding"/>
    <property type="evidence" value="ECO:0007669"/>
    <property type="project" value="UniProtKB-KW"/>
</dbReference>
<keyword evidence="7" id="KW-0539">Nucleus</keyword>
<name>A0A7J6WFJ3_THATH</name>
<accession>A0A7J6WFJ3</accession>
<dbReference type="InterPro" id="IPR027806">
    <property type="entry name" value="HARBI1_dom"/>
</dbReference>